<organism evidence="2 3">
    <name type="scientific">Variovorax humicola</name>
    <dbReference type="NCBI Taxonomy" id="1769758"/>
    <lineage>
        <taxon>Bacteria</taxon>
        <taxon>Pseudomonadati</taxon>
        <taxon>Pseudomonadota</taxon>
        <taxon>Betaproteobacteria</taxon>
        <taxon>Burkholderiales</taxon>
        <taxon>Comamonadaceae</taxon>
        <taxon>Variovorax</taxon>
    </lineage>
</organism>
<dbReference type="RefSeq" id="WP_340362249.1">
    <property type="nucleotide sequence ID" value="NZ_JBBKZV010000002.1"/>
</dbReference>
<evidence type="ECO:0000259" key="1">
    <source>
        <dbReference type="Pfam" id="PF03959"/>
    </source>
</evidence>
<proteinExistence type="predicted"/>
<feature type="domain" description="Serine hydrolase" evidence="1">
    <location>
        <begin position="36"/>
        <end position="83"/>
    </location>
</feature>
<evidence type="ECO:0000313" key="2">
    <source>
        <dbReference type="EMBL" id="MEJ8821189.1"/>
    </source>
</evidence>
<dbReference type="InterPro" id="IPR029058">
    <property type="entry name" value="AB_hydrolase_fold"/>
</dbReference>
<accession>A0ABU8VTR1</accession>
<sequence length="105" mass="11735">MRPLRSASSSVAGVPWKNKVLARVLLRIPRCNPIRSARKVKVPTLVVAGSNDTIVSAEVARKAADRTQNAEFKLHASDHFQPYCGDYLDRNVREQLAFLRKHVAV</sequence>
<evidence type="ECO:0000313" key="3">
    <source>
        <dbReference type="Proteomes" id="UP001363010"/>
    </source>
</evidence>
<dbReference type="SUPFAM" id="SSF53474">
    <property type="entry name" value="alpha/beta-Hydrolases"/>
    <property type="match status" value="1"/>
</dbReference>
<dbReference type="InterPro" id="IPR005645">
    <property type="entry name" value="FSH-like_dom"/>
</dbReference>
<name>A0ABU8VTR1_9BURK</name>
<dbReference type="Gene3D" id="3.40.50.1820">
    <property type="entry name" value="alpha/beta hydrolase"/>
    <property type="match status" value="1"/>
</dbReference>
<dbReference type="EMBL" id="JBBKZV010000002">
    <property type="protein sequence ID" value="MEJ8821189.1"/>
    <property type="molecule type" value="Genomic_DNA"/>
</dbReference>
<dbReference type="Pfam" id="PF03959">
    <property type="entry name" value="FSH1"/>
    <property type="match status" value="1"/>
</dbReference>
<keyword evidence="3" id="KW-1185">Reference proteome</keyword>
<dbReference type="Proteomes" id="UP001363010">
    <property type="component" value="Unassembled WGS sequence"/>
</dbReference>
<reference evidence="2 3" key="1">
    <citation type="submission" date="2024-03" db="EMBL/GenBank/DDBJ databases">
        <title>Novel species of the genus Variovorax.</title>
        <authorList>
            <person name="Liu Q."/>
            <person name="Xin Y.-H."/>
        </authorList>
    </citation>
    <scope>NUCLEOTIDE SEQUENCE [LARGE SCALE GENOMIC DNA]</scope>
    <source>
        <strain evidence="2 3">KACC 18501</strain>
    </source>
</reference>
<gene>
    <name evidence="2" type="ORF">WKW80_03940</name>
</gene>
<protein>
    <recommendedName>
        <fullName evidence="1">Serine hydrolase domain-containing protein</fullName>
    </recommendedName>
</protein>
<comment type="caution">
    <text evidence="2">The sequence shown here is derived from an EMBL/GenBank/DDBJ whole genome shotgun (WGS) entry which is preliminary data.</text>
</comment>